<dbReference type="VEuPathDB" id="FungiDB:BO78DRAFT_404937"/>
<organism evidence="1 2">
    <name type="scientific">Aspergillus sclerotiicarbonarius (strain CBS 121057 / IBT 28362)</name>
    <dbReference type="NCBI Taxonomy" id="1448318"/>
    <lineage>
        <taxon>Eukaryota</taxon>
        <taxon>Fungi</taxon>
        <taxon>Dikarya</taxon>
        <taxon>Ascomycota</taxon>
        <taxon>Pezizomycotina</taxon>
        <taxon>Eurotiomycetes</taxon>
        <taxon>Eurotiomycetidae</taxon>
        <taxon>Eurotiales</taxon>
        <taxon>Aspergillaceae</taxon>
        <taxon>Aspergillus</taxon>
        <taxon>Aspergillus subgen. Circumdati</taxon>
    </lineage>
</organism>
<evidence type="ECO:0000313" key="2">
    <source>
        <dbReference type="Proteomes" id="UP000248423"/>
    </source>
</evidence>
<name>A0A319EGH0_ASPSB</name>
<gene>
    <name evidence="1" type="ORF">BO78DRAFT_404937</name>
</gene>
<dbReference type="OrthoDB" id="5368615at2759"/>
<reference evidence="1 2" key="1">
    <citation type="submission" date="2018-02" db="EMBL/GenBank/DDBJ databases">
        <title>The genomes of Aspergillus section Nigri reveals drivers in fungal speciation.</title>
        <authorList>
            <consortium name="DOE Joint Genome Institute"/>
            <person name="Vesth T.C."/>
            <person name="Nybo J."/>
            <person name="Theobald S."/>
            <person name="Brandl J."/>
            <person name="Frisvad J.C."/>
            <person name="Nielsen K.F."/>
            <person name="Lyhne E.K."/>
            <person name="Kogle M.E."/>
            <person name="Kuo A."/>
            <person name="Riley R."/>
            <person name="Clum A."/>
            <person name="Nolan M."/>
            <person name="Lipzen A."/>
            <person name="Salamov A."/>
            <person name="Henrissat B."/>
            <person name="Wiebenga A."/>
            <person name="De vries R.P."/>
            <person name="Grigoriev I.V."/>
            <person name="Mortensen U.H."/>
            <person name="Andersen M.R."/>
            <person name="Baker S.E."/>
        </authorList>
    </citation>
    <scope>NUCLEOTIDE SEQUENCE [LARGE SCALE GENOMIC DNA]</scope>
    <source>
        <strain evidence="1 2">CBS 121057</strain>
    </source>
</reference>
<dbReference type="EMBL" id="KZ826327">
    <property type="protein sequence ID" value="PYI09387.1"/>
    <property type="molecule type" value="Genomic_DNA"/>
</dbReference>
<dbReference type="AlphaFoldDB" id="A0A319EGH0"/>
<sequence>MSQPQAGRLASLVDEHPSKVVLVPMNSAKAVSFHQAVAIGTAGLGGCSAIVIASTRGAILAHIPPRPPSAPLWDLNAGDRRATELVTEVIHLYRTHYNEYFSRPTETVILCALFNGSVGLPDQLHIMRRALGPLAPAVLTYDVPGDQNIPGKGTMFAMGSLGFTALGLRNEGRARIFVEDKEYRSLPPA</sequence>
<protein>
    <submittedName>
        <fullName evidence="1">Uncharacterized protein</fullName>
    </submittedName>
</protein>
<evidence type="ECO:0000313" key="1">
    <source>
        <dbReference type="EMBL" id="PYI09387.1"/>
    </source>
</evidence>
<keyword evidence="2" id="KW-1185">Reference proteome</keyword>
<accession>A0A319EGH0</accession>
<dbReference type="Proteomes" id="UP000248423">
    <property type="component" value="Unassembled WGS sequence"/>
</dbReference>
<proteinExistence type="predicted"/>